<name>A0A0B7FPI4_THACB</name>
<reference evidence="2 3" key="1">
    <citation type="submission" date="2014-11" db="EMBL/GenBank/DDBJ databases">
        <authorList>
            <person name="Wibberg Daniel"/>
        </authorList>
    </citation>
    <scope>NUCLEOTIDE SEQUENCE [LARGE SCALE GENOMIC DNA]</scope>
    <source>
        <strain evidence="2">Rhizoctonia solani AG1-IB 7/3/14</strain>
    </source>
</reference>
<sequence>MHIKSIVTGVLLATGVPIAASLISTRDDDQCRRAQLYGCTGNDFTGNCEKTDLGYTGVCYKTAGLFRDGLASVRSEYSTGAVLFTSGDCTGTPLWVDTEGEPSVNATQYQSYVGIFVPEYS</sequence>
<dbReference type="OrthoDB" id="3176887at2759"/>
<dbReference type="Proteomes" id="UP000059188">
    <property type="component" value="Unassembled WGS sequence"/>
</dbReference>
<feature type="signal peptide" evidence="1">
    <location>
        <begin position="1"/>
        <end position="21"/>
    </location>
</feature>
<accession>A0A0B7FPI4</accession>
<gene>
    <name evidence="2" type="ORF">RSOLAG1IB_02868</name>
</gene>
<organism evidence="2 3">
    <name type="scientific">Thanatephorus cucumeris (strain AG1-IB / isolate 7/3/14)</name>
    <name type="common">Lettuce bottom rot fungus</name>
    <name type="synonym">Rhizoctonia solani</name>
    <dbReference type="NCBI Taxonomy" id="1108050"/>
    <lineage>
        <taxon>Eukaryota</taxon>
        <taxon>Fungi</taxon>
        <taxon>Dikarya</taxon>
        <taxon>Basidiomycota</taxon>
        <taxon>Agaricomycotina</taxon>
        <taxon>Agaricomycetes</taxon>
        <taxon>Cantharellales</taxon>
        <taxon>Ceratobasidiaceae</taxon>
        <taxon>Rhizoctonia</taxon>
        <taxon>Rhizoctonia solani AG-1</taxon>
    </lineage>
</organism>
<proteinExistence type="predicted"/>
<evidence type="ECO:0000313" key="2">
    <source>
        <dbReference type="EMBL" id="CEL58123.1"/>
    </source>
</evidence>
<feature type="chain" id="PRO_5002114418" evidence="1">
    <location>
        <begin position="22"/>
        <end position="121"/>
    </location>
</feature>
<keyword evidence="1" id="KW-0732">Signal</keyword>
<evidence type="ECO:0000256" key="1">
    <source>
        <dbReference type="SAM" id="SignalP"/>
    </source>
</evidence>
<dbReference type="EMBL" id="LN679102">
    <property type="protein sequence ID" value="CEL58123.1"/>
    <property type="molecule type" value="Genomic_DNA"/>
</dbReference>
<protein>
    <submittedName>
        <fullName evidence="2">Uncharacterized protein</fullName>
    </submittedName>
</protein>
<evidence type="ECO:0000313" key="3">
    <source>
        <dbReference type="Proteomes" id="UP000059188"/>
    </source>
</evidence>
<keyword evidence="3" id="KW-1185">Reference proteome</keyword>
<dbReference type="AlphaFoldDB" id="A0A0B7FPI4"/>